<sequence length="66" mass="7579">MEDLLASVLVTRRPRGLQILSCPDLVSFDFSPAKFYVGFRKGEQMLRLLGIRARYLTTEDSSNNRE</sequence>
<evidence type="ECO:0000313" key="2">
    <source>
        <dbReference type="WBParaSite" id="ACAC_0001168701-mRNA-1"/>
    </source>
</evidence>
<proteinExistence type="predicted"/>
<dbReference type="WBParaSite" id="ACAC_0001168701-mRNA-1">
    <property type="protein sequence ID" value="ACAC_0001168701-mRNA-1"/>
    <property type="gene ID" value="ACAC_0001168701"/>
</dbReference>
<name>A0A0K0DJR8_ANGCA</name>
<dbReference type="Proteomes" id="UP000035642">
    <property type="component" value="Unassembled WGS sequence"/>
</dbReference>
<dbReference type="AlphaFoldDB" id="A0A0K0DJR8"/>
<protein>
    <submittedName>
        <fullName evidence="2">Transcriptional regulator</fullName>
    </submittedName>
</protein>
<organism evidence="1 2">
    <name type="scientific">Angiostrongylus cantonensis</name>
    <name type="common">Rat lungworm</name>
    <dbReference type="NCBI Taxonomy" id="6313"/>
    <lineage>
        <taxon>Eukaryota</taxon>
        <taxon>Metazoa</taxon>
        <taxon>Ecdysozoa</taxon>
        <taxon>Nematoda</taxon>
        <taxon>Chromadorea</taxon>
        <taxon>Rhabditida</taxon>
        <taxon>Rhabditina</taxon>
        <taxon>Rhabditomorpha</taxon>
        <taxon>Strongyloidea</taxon>
        <taxon>Metastrongylidae</taxon>
        <taxon>Angiostrongylus</taxon>
    </lineage>
</organism>
<accession>A0A0K0DJR8</accession>
<evidence type="ECO:0000313" key="1">
    <source>
        <dbReference type="Proteomes" id="UP000035642"/>
    </source>
</evidence>
<keyword evidence="1" id="KW-1185">Reference proteome</keyword>
<reference evidence="1" key="1">
    <citation type="submission" date="2012-09" db="EMBL/GenBank/DDBJ databases">
        <authorList>
            <person name="Martin A.A."/>
        </authorList>
    </citation>
    <scope>NUCLEOTIDE SEQUENCE</scope>
</reference>
<reference evidence="2" key="2">
    <citation type="submission" date="2017-02" db="UniProtKB">
        <authorList>
            <consortium name="WormBaseParasite"/>
        </authorList>
    </citation>
    <scope>IDENTIFICATION</scope>
</reference>